<dbReference type="Gene3D" id="1.20.1250.20">
    <property type="entry name" value="MFS general substrate transporter like domains"/>
    <property type="match status" value="1"/>
</dbReference>
<name>A0A2X0WH53_9GAMM</name>
<feature type="transmembrane region" description="Helical" evidence="5">
    <location>
        <begin position="381"/>
        <end position="405"/>
    </location>
</feature>
<accession>A0A2X0WH53</accession>
<feature type="transmembrane region" description="Helical" evidence="5">
    <location>
        <begin position="172"/>
        <end position="190"/>
    </location>
</feature>
<sequence length="415" mass="44720">MTDSVKHLPWYKQVDTTQKKALFSAWLGYVFDGFDFMLITYILVSIQADLNLTNVQTSSLFMAAFVSRPVGGALFGALCDRYGRKPVMMAAILTYSVGTALCGFSINFATLFIFRLIVGIGMAGEYACSAPYAVESWPKHLRGLAGAILVSGFSIGNIAASQLMPMVAEMHSWRTAFFIGIIPALIVLYIRRNAPESQEWEKFAKEKKSSASSSSLKALFVGGQLKVTLIAYLVLFGIFSANWPIPGLMPKYLTENGYADSVSNIMSIGALGIMIGVLLSGYLADKIGTVKVLVGGLSISLLLIYPTFLIGPGHEFITGTLLFFLLATNLGVGGLIPKYLSTLFPVSMRGAAFGFIYNLAAIGGGIAPVTCAFLTDNLNVALGMALIYVTAFWTILLVIIVGLHLPEKIKSKYAP</sequence>
<evidence type="ECO:0000256" key="2">
    <source>
        <dbReference type="ARBA" id="ARBA00022692"/>
    </source>
</evidence>
<feature type="transmembrane region" description="Helical" evidence="5">
    <location>
        <begin position="290"/>
        <end position="310"/>
    </location>
</feature>
<keyword evidence="4 5" id="KW-0472">Membrane</keyword>
<feature type="transmembrane region" description="Helical" evidence="5">
    <location>
        <begin position="86"/>
        <end position="106"/>
    </location>
</feature>
<dbReference type="InterPro" id="IPR036259">
    <property type="entry name" value="MFS_trans_sf"/>
</dbReference>
<gene>
    <name evidence="7" type="primary">nanT</name>
    <name evidence="7" type="ORF">NCTC13093_01117</name>
</gene>
<dbReference type="InterPro" id="IPR020846">
    <property type="entry name" value="MFS_dom"/>
</dbReference>
<dbReference type="PANTHER" id="PTHR23508">
    <property type="entry name" value="CARBOXYLIC ACID TRANSPORTER PROTEIN HOMOLOG"/>
    <property type="match status" value="1"/>
</dbReference>
<feature type="transmembrane region" description="Helical" evidence="5">
    <location>
        <begin position="352"/>
        <end position="375"/>
    </location>
</feature>
<keyword evidence="2 5" id="KW-0812">Transmembrane</keyword>
<evidence type="ECO:0000313" key="7">
    <source>
        <dbReference type="EMBL" id="SPT69737.1"/>
    </source>
</evidence>
<dbReference type="GO" id="GO:0005886">
    <property type="term" value="C:plasma membrane"/>
    <property type="evidence" value="ECO:0007669"/>
    <property type="project" value="TreeGrafter"/>
</dbReference>
<dbReference type="EMBL" id="UAPV01000001">
    <property type="protein sequence ID" value="SPT69737.1"/>
    <property type="molecule type" value="Genomic_DNA"/>
</dbReference>
<feature type="transmembrane region" description="Helical" evidence="5">
    <location>
        <begin position="141"/>
        <end position="160"/>
    </location>
</feature>
<dbReference type="PROSITE" id="PS50850">
    <property type="entry name" value="MFS"/>
    <property type="match status" value="1"/>
</dbReference>
<feature type="transmembrane region" description="Helical" evidence="5">
    <location>
        <begin position="112"/>
        <end position="134"/>
    </location>
</feature>
<evidence type="ECO:0000256" key="4">
    <source>
        <dbReference type="ARBA" id="ARBA00023136"/>
    </source>
</evidence>
<comment type="subcellular location">
    <subcellularLocation>
        <location evidence="1">Membrane</location>
        <topology evidence="1">Multi-pass membrane protein</topology>
    </subcellularLocation>
</comment>
<evidence type="ECO:0000256" key="5">
    <source>
        <dbReference type="SAM" id="Phobius"/>
    </source>
</evidence>
<feature type="transmembrane region" description="Helical" evidence="5">
    <location>
        <begin position="316"/>
        <end position="340"/>
    </location>
</feature>
<feature type="transmembrane region" description="Helical" evidence="5">
    <location>
        <begin position="60"/>
        <end position="79"/>
    </location>
</feature>
<evidence type="ECO:0000313" key="8">
    <source>
        <dbReference type="Proteomes" id="UP000250086"/>
    </source>
</evidence>
<organism evidence="7 8">
    <name type="scientific">Anaerobiospirillum thomasii</name>
    <dbReference type="NCBI Taxonomy" id="179995"/>
    <lineage>
        <taxon>Bacteria</taxon>
        <taxon>Pseudomonadati</taxon>
        <taxon>Pseudomonadota</taxon>
        <taxon>Gammaproteobacteria</taxon>
        <taxon>Aeromonadales</taxon>
        <taxon>Succinivibrionaceae</taxon>
        <taxon>Anaerobiospirillum</taxon>
    </lineage>
</organism>
<keyword evidence="8" id="KW-1185">Reference proteome</keyword>
<feature type="transmembrane region" description="Helical" evidence="5">
    <location>
        <begin position="21"/>
        <end position="48"/>
    </location>
</feature>
<evidence type="ECO:0000256" key="1">
    <source>
        <dbReference type="ARBA" id="ARBA00004141"/>
    </source>
</evidence>
<proteinExistence type="predicted"/>
<feature type="transmembrane region" description="Helical" evidence="5">
    <location>
        <begin position="227"/>
        <end position="245"/>
    </location>
</feature>
<dbReference type="GO" id="GO:0046943">
    <property type="term" value="F:carboxylic acid transmembrane transporter activity"/>
    <property type="evidence" value="ECO:0007669"/>
    <property type="project" value="TreeGrafter"/>
</dbReference>
<dbReference type="RefSeq" id="WP_113743884.1">
    <property type="nucleotide sequence ID" value="NZ_UAPV01000001.1"/>
</dbReference>
<keyword evidence="3 5" id="KW-1133">Transmembrane helix</keyword>
<dbReference type="Pfam" id="PF07690">
    <property type="entry name" value="MFS_1"/>
    <property type="match status" value="1"/>
</dbReference>
<protein>
    <submittedName>
        <fullName evidence="7">Sialic acid permease</fullName>
    </submittedName>
</protein>
<feature type="domain" description="Major facilitator superfamily (MFS) profile" evidence="6">
    <location>
        <begin position="21"/>
        <end position="409"/>
    </location>
</feature>
<reference evidence="7 8" key="1">
    <citation type="submission" date="2018-06" db="EMBL/GenBank/DDBJ databases">
        <authorList>
            <consortium name="Pathogen Informatics"/>
            <person name="Doyle S."/>
        </authorList>
    </citation>
    <scope>NUCLEOTIDE SEQUENCE [LARGE SCALE GENOMIC DNA]</scope>
    <source>
        <strain evidence="7 8">NCTC13093</strain>
    </source>
</reference>
<evidence type="ECO:0000259" key="6">
    <source>
        <dbReference type="PROSITE" id="PS50850"/>
    </source>
</evidence>
<feature type="transmembrane region" description="Helical" evidence="5">
    <location>
        <begin position="265"/>
        <end position="283"/>
    </location>
</feature>
<dbReference type="Proteomes" id="UP000250086">
    <property type="component" value="Unassembled WGS sequence"/>
</dbReference>
<evidence type="ECO:0000256" key="3">
    <source>
        <dbReference type="ARBA" id="ARBA00022989"/>
    </source>
</evidence>
<dbReference type="CDD" id="cd17316">
    <property type="entry name" value="MFS_SV2_like"/>
    <property type="match status" value="1"/>
</dbReference>
<dbReference type="SUPFAM" id="SSF103473">
    <property type="entry name" value="MFS general substrate transporter"/>
    <property type="match status" value="1"/>
</dbReference>
<dbReference type="InterPro" id="IPR011701">
    <property type="entry name" value="MFS"/>
</dbReference>
<dbReference type="AlphaFoldDB" id="A0A2X0WH53"/>
<dbReference type="PANTHER" id="PTHR23508:SF2">
    <property type="entry name" value="METABOLITE TRANSPORT PROTEIN YJHB-RELATED"/>
    <property type="match status" value="1"/>
</dbReference>